<organism evidence="2 3">
    <name type="scientific">Pomacea canaliculata</name>
    <name type="common">Golden apple snail</name>
    <dbReference type="NCBI Taxonomy" id="400727"/>
    <lineage>
        <taxon>Eukaryota</taxon>
        <taxon>Metazoa</taxon>
        <taxon>Spiralia</taxon>
        <taxon>Lophotrochozoa</taxon>
        <taxon>Mollusca</taxon>
        <taxon>Gastropoda</taxon>
        <taxon>Caenogastropoda</taxon>
        <taxon>Architaenioglossa</taxon>
        <taxon>Ampullarioidea</taxon>
        <taxon>Ampullariidae</taxon>
        <taxon>Pomacea</taxon>
    </lineage>
</organism>
<accession>A0A2T7NG05</accession>
<sequence>MSLYNRQLLIVNRNVLTTISVSLYTDSALMARPDKGITSEKEDKLAQQHRGTFAPPTATASTPPPPQTAPPTDGRLHTPCSSHVSPLLTPGSLTAPPPPPQHHHHHTTTTPPPPPPPPPTYPLPQR</sequence>
<feature type="compositionally biased region" description="Pro residues" evidence="1">
    <location>
        <begin position="110"/>
        <end position="126"/>
    </location>
</feature>
<evidence type="ECO:0000313" key="2">
    <source>
        <dbReference type="EMBL" id="PVD20104.1"/>
    </source>
</evidence>
<protein>
    <submittedName>
        <fullName evidence="2">Uncharacterized protein</fullName>
    </submittedName>
</protein>
<feature type="compositionally biased region" description="Basic and acidic residues" evidence="1">
    <location>
        <begin position="32"/>
        <end position="46"/>
    </location>
</feature>
<name>A0A2T7NG05_POMCA</name>
<comment type="caution">
    <text evidence="2">The sequence shown here is derived from an EMBL/GenBank/DDBJ whole genome shotgun (WGS) entry which is preliminary data.</text>
</comment>
<evidence type="ECO:0000256" key="1">
    <source>
        <dbReference type="SAM" id="MobiDB-lite"/>
    </source>
</evidence>
<dbReference type="Proteomes" id="UP000245119">
    <property type="component" value="Linkage Group LG13"/>
</dbReference>
<dbReference type="EMBL" id="PZQS01000013">
    <property type="protein sequence ID" value="PVD20104.1"/>
    <property type="molecule type" value="Genomic_DNA"/>
</dbReference>
<evidence type="ECO:0000313" key="3">
    <source>
        <dbReference type="Proteomes" id="UP000245119"/>
    </source>
</evidence>
<dbReference type="AlphaFoldDB" id="A0A2T7NG05"/>
<feature type="compositionally biased region" description="Low complexity" evidence="1">
    <location>
        <begin position="52"/>
        <end position="61"/>
    </location>
</feature>
<gene>
    <name evidence="2" type="ORF">C0Q70_20598</name>
</gene>
<proteinExistence type="predicted"/>
<feature type="compositionally biased region" description="Low complexity" evidence="1">
    <location>
        <begin position="85"/>
        <end position="94"/>
    </location>
</feature>
<keyword evidence="3" id="KW-1185">Reference proteome</keyword>
<feature type="region of interest" description="Disordered" evidence="1">
    <location>
        <begin position="27"/>
        <end position="126"/>
    </location>
</feature>
<reference evidence="2 3" key="1">
    <citation type="submission" date="2018-04" db="EMBL/GenBank/DDBJ databases">
        <title>The genome of golden apple snail Pomacea canaliculata provides insight into stress tolerance and invasive adaptation.</title>
        <authorList>
            <person name="Liu C."/>
            <person name="Liu B."/>
            <person name="Ren Y."/>
            <person name="Zhang Y."/>
            <person name="Wang H."/>
            <person name="Li S."/>
            <person name="Jiang F."/>
            <person name="Yin L."/>
            <person name="Zhang G."/>
            <person name="Qian W."/>
            <person name="Fan W."/>
        </authorList>
    </citation>
    <scope>NUCLEOTIDE SEQUENCE [LARGE SCALE GENOMIC DNA]</scope>
    <source>
        <strain evidence="2">SZHN2017</strain>
        <tissue evidence="2">Muscle</tissue>
    </source>
</reference>